<organism evidence="2 3">
    <name type="scientific">Heracleum sosnowskyi</name>
    <dbReference type="NCBI Taxonomy" id="360622"/>
    <lineage>
        <taxon>Eukaryota</taxon>
        <taxon>Viridiplantae</taxon>
        <taxon>Streptophyta</taxon>
        <taxon>Embryophyta</taxon>
        <taxon>Tracheophyta</taxon>
        <taxon>Spermatophyta</taxon>
        <taxon>Magnoliopsida</taxon>
        <taxon>eudicotyledons</taxon>
        <taxon>Gunneridae</taxon>
        <taxon>Pentapetalae</taxon>
        <taxon>asterids</taxon>
        <taxon>campanulids</taxon>
        <taxon>Apiales</taxon>
        <taxon>Apiaceae</taxon>
        <taxon>Apioideae</taxon>
        <taxon>apioid superclade</taxon>
        <taxon>Tordylieae</taxon>
        <taxon>Tordyliinae</taxon>
        <taxon>Heracleum</taxon>
    </lineage>
</organism>
<dbReference type="PANTHER" id="PTHR23084">
    <property type="entry name" value="PHOSPHATIDYLINOSITOL-4-PHOSPHATE 5-KINASE RELATED"/>
    <property type="match status" value="1"/>
</dbReference>
<proteinExistence type="predicted"/>
<reference evidence="2" key="2">
    <citation type="submission" date="2023-05" db="EMBL/GenBank/DDBJ databases">
        <authorList>
            <person name="Schelkunov M.I."/>
        </authorList>
    </citation>
    <scope>NUCLEOTIDE SEQUENCE</scope>
    <source>
        <strain evidence="2">Hsosn_3</strain>
        <tissue evidence="2">Leaf</tissue>
    </source>
</reference>
<comment type="caution">
    <text evidence="2">The sequence shown here is derived from an EMBL/GenBank/DDBJ whole genome shotgun (WGS) entry which is preliminary data.</text>
</comment>
<dbReference type="Pfam" id="PF02493">
    <property type="entry name" value="MORN"/>
    <property type="match status" value="5"/>
</dbReference>
<dbReference type="EMBL" id="JAUIZM010000005">
    <property type="protein sequence ID" value="KAK1385185.1"/>
    <property type="molecule type" value="Genomic_DNA"/>
</dbReference>
<accession>A0AAD8MQ19</accession>
<gene>
    <name evidence="2" type="ORF">POM88_022920</name>
</gene>
<dbReference type="Gene3D" id="2.20.110.10">
    <property type="entry name" value="Histone H3 K4-specific methyltransferase SET7/9 N-terminal domain"/>
    <property type="match status" value="2"/>
</dbReference>
<dbReference type="PANTHER" id="PTHR23084:SF263">
    <property type="entry name" value="MORN REPEAT-CONTAINING PROTEIN 1"/>
    <property type="match status" value="1"/>
</dbReference>
<keyword evidence="3" id="KW-1185">Reference proteome</keyword>
<dbReference type="SMART" id="SM00698">
    <property type="entry name" value="MORN"/>
    <property type="match status" value="4"/>
</dbReference>
<evidence type="ECO:0000256" key="1">
    <source>
        <dbReference type="ARBA" id="ARBA00022737"/>
    </source>
</evidence>
<evidence type="ECO:0000313" key="3">
    <source>
        <dbReference type="Proteomes" id="UP001237642"/>
    </source>
</evidence>
<reference evidence="2" key="1">
    <citation type="submission" date="2023-02" db="EMBL/GenBank/DDBJ databases">
        <title>Genome of toxic invasive species Heracleum sosnowskyi carries increased number of genes despite the absence of recent whole-genome duplications.</title>
        <authorList>
            <person name="Schelkunov M."/>
            <person name="Shtratnikova V."/>
            <person name="Makarenko M."/>
            <person name="Klepikova A."/>
            <person name="Omelchenko D."/>
            <person name="Novikova G."/>
            <person name="Obukhova E."/>
            <person name="Bogdanov V."/>
            <person name="Penin A."/>
            <person name="Logacheva M."/>
        </authorList>
    </citation>
    <scope>NUCLEOTIDE SEQUENCE</scope>
    <source>
        <strain evidence="2">Hsosn_3</strain>
        <tissue evidence="2">Leaf</tissue>
    </source>
</reference>
<sequence length="192" mass="21416">MDGFGTFIGSDGDTYRGAWVNDRKHGYGNKGYRNGDYYEGMWRKNLQDGRGKYVWKNGNEYVGEWRNGLINGRCVLIWSNGNRYDGNWENGVPKGSGVFTWPDGGCYVGSWNKESEHTMLNGTFYPGNGGEGTDWKEDMLKFNNKLVAPLILGEKVSDCGGVVRKRSSVDGRGSVGEKVSYVGSWMGEEEMA</sequence>
<dbReference type="GO" id="GO:0016020">
    <property type="term" value="C:membrane"/>
    <property type="evidence" value="ECO:0007669"/>
    <property type="project" value="UniProtKB-ARBA"/>
</dbReference>
<dbReference type="AlphaFoldDB" id="A0AAD8MQ19"/>
<keyword evidence="1" id="KW-0677">Repeat</keyword>
<protein>
    <submittedName>
        <fullName evidence="2">Uncharacterized protein</fullName>
    </submittedName>
</protein>
<dbReference type="InterPro" id="IPR003409">
    <property type="entry name" value="MORN"/>
</dbReference>
<name>A0AAD8MQ19_9APIA</name>
<dbReference type="Proteomes" id="UP001237642">
    <property type="component" value="Unassembled WGS sequence"/>
</dbReference>
<evidence type="ECO:0000313" key="2">
    <source>
        <dbReference type="EMBL" id="KAK1385185.1"/>
    </source>
</evidence>
<dbReference type="SUPFAM" id="SSF82185">
    <property type="entry name" value="Histone H3 K4-specific methyltransferase SET7/9 N-terminal domain"/>
    <property type="match status" value="1"/>
</dbReference>